<reference evidence="2" key="1">
    <citation type="journal article" date="2022" name="Int. J. Mol. Sci.">
        <title>Draft Genome of Tanacetum Coccineum: Genomic Comparison of Closely Related Tanacetum-Family Plants.</title>
        <authorList>
            <person name="Yamashiro T."/>
            <person name="Shiraishi A."/>
            <person name="Nakayama K."/>
            <person name="Satake H."/>
        </authorList>
    </citation>
    <scope>NUCLEOTIDE SEQUENCE</scope>
</reference>
<name>A0ABQ5G8V7_9ASTR</name>
<dbReference type="Proteomes" id="UP001151760">
    <property type="component" value="Unassembled WGS sequence"/>
</dbReference>
<evidence type="ECO:0000313" key="2">
    <source>
        <dbReference type="EMBL" id="GJT71703.1"/>
    </source>
</evidence>
<protein>
    <submittedName>
        <fullName evidence="2">Uncharacterized protein</fullName>
    </submittedName>
</protein>
<gene>
    <name evidence="2" type="ORF">Tco_1030989</name>
</gene>
<feature type="signal peptide" evidence="1">
    <location>
        <begin position="1"/>
        <end position="16"/>
    </location>
</feature>
<keyword evidence="1" id="KW-0732">Signal</keyword>
<sequence length="192" mass="21917">MKLLALFISAVGLKLSIEWGTQWKRWRNSTLVFLVGCGRDEQYFELRGEGLKESLTARIKEHVKDQLPQILPKEVSNFAPSVIEALIKESHDKVTLAKVSSQPHSTYEAASTLTEFELKKILITKIEKSESYLAAPEHRDCYNGLIKSYDLNKSLFSTYGKVYSLMCILEAKPQRQKTKMRPFAGSDRGFIR</sequence>
<evidence type="ECO:0000313" key="3">
    <source>
        <dbReference type="Proteomes" id="UP001151760"/>
    </source>
</evidence>
<organism evidence="2 3">
    <name type="scientific">Tanacetum coccineum</name>
    <dbReference type="NCBI Taxonomy" id="301880"/>
    <lineage>
        <taxon>Eukaryota</taxon>
        <taxon>Viridiplantae</taxon>
        <taxon>Streptophyta</taxon>
        <taxon>Embryophyta</taxon>
        <taxon>Tracheophyta</taxon>
        <taxon>Spermatophyta</taxon>
        <taxon>Magnoliopsida</taxon>
        <taxon>eudicotyledons</taxon>
        <taxon>Gunneridae</taxon>
        <taxon>Pentapetalae</taxon>
        <taxon>asterids</taxon>
        <taxon>campanulids</taxon>
        <taxon>Asterales</taxon>
        <taxon>Asteraceae</taxon>
        <taxon>Asteroideae</taxon>
        <taxon>Anthemideae</taxon>
        <taxon>Anthemidinae</taxon>
        <taxon>Tanacetum</taxon>
    </lineage>
</organism>
<keyword evidence="3" id="KW-1185">Reference proteome</keyword>
<evidence type="ECO:0000256" key="1">
    <source>
        <dbReference type="SAM" id="SignalP"/>
    </source>
</evidence>
<proteinExistence type="predicted"/>
<dbReference type="EMBL" id="BQNB010018189">
    <property type="protein sequence ID" value="GJT71703.1"/>
    <property type="molecule type" value="Genomic_DNA"/>
</dbReference>
<reference evidence="2" key="2">
    <citation type="submission" date="2022-01" db="EMBL/GenBank/DDBJ databases">
        <authorList>
            <person name="Yamashiro T."/>
            <person name="Shiraishi A."/>
            <person name="Satake H."/>
            <person name="Nakayama K."/>
        </authorList>
    </citation>
    <scope>NUCLEOTIDE SEQUENCE</scope>
</reference>
<feature type="chain" id="PRO_5047126369" evidence="1">
    <location>
        <begin position="17"/>
        <end position="192"/>
    </location>
</feature>
<accession>A0ABQ5G8V7</accession>
<comment type="caution">
    <text evidence="2">The sequence shown here is derived from an EMBL/GenBank/DDBJ whole genome shotgun (WGS) entry which is preliminary data.</text>
</comment>